<accession>X1BP31</accession>
<comment type="caution">
    <text evidence="1">The sequence shown here is derived from an EMBL/GenBank/DDBJ whole genome shotgun (WGS) entry which is preliminary data.</text>
</comment>
<evidence type="ECO:0000313" key="1">
    <source>
        <dbReference type="EMBL" id="GAG73891.1"/>
    </source>
</evidence>
<feature type="non-terminal residue" evidence="1">
    <location>
        <position position="1"/>
    </location>
</feature>
<name>X1BP31_9ZZZZ</name>
<protein>
    <submittedName>
        <fullName evidence="1">Uncharacterized protein</fullName>
    </submittedName>
</protein>
<gene>
    <name evidence="1" type="ORF">S01H4_06263</name>
</gene>
<sequence length="32" mass="3558">ASGNPDTADISVVITRHIAIAHEVELWPDFPW</sequence>
<reference evidence="1" key="1">
    <citation type="journal article" date="2014" name="Front. Microbiol.">
        <title>High frequency of phylogenetically diverse reductive dehalogenase-homologous genes in deep subseafloor sedimentary metagenomes.</title>
        <authorList>
            <person name="Kawai M."/>
            <person name="Futagami T."/>
            <person name="Toyoda A."/>
            <person name="Takaki Y."/>
            <person name="Nishi S."/>
            <person name="Hori S."/>
            <person name="Arai W."/>
            <person name="Tsubouchi T."/>
            <person name="Morono Y."/>
            <person name="Uchiyama I."/>
            <person name="Ito T."/>
            <person name="Fujiyama A."/>
            <person name="Inagaki F."/>
            <person name="Takami H."/>
        </authorList>
    </citation>
    <scope>NUCLEOTIDE SEQUENCE</scope>
    <source>
        <strain evidence="1">Expedition CK06-06</strain>
    </source>
</reference>
<organism evidence="1">
    <name type="scientific">marine sediment metagenome</name>
    <dbReference type="NCBI Taxonomy" id="412755"/>
    <lineage>
        <taxon>unclassified sequences</taxon>
        <taxon>metagenomes</taxon>
        <taxon>ecological metagenomes</taxon>
    </lineage>
</organism>
<dbReference type="EMBL" id="BART01001908">
    <property type="protein sequence ID" value="GAG73891.1"/>
    <property type="molecule type" value="Genomic_DNA"/>
</dbReference>
<proteinExistence type="predicted"/>
<dbReference type="AlphaFoldDB" id="X1BP31"/>